<dbReference type="InterPro" id="IPR019533">
    <property type="entry name" value="Peptidase_S26"/>
</dbReference>
<dbReference type="PANTHER" id="PTHR43390:SF1">
    <property type="entry name" value="CHLOROPLAST PROCESSING PEPTIDASE"/>
    <property type="match status" value="1"/>
</dbReference>
<dbReference type="InterPro" id="IPR000223">
    <property type="entry name" value="Pept_S26A_signal_pept_1"/>
</dbReference>
<dbReference type="NCBIfam" id="TIGR02227">
    <property type="entry name" value="sigpep_I_bact"/>
    <property type="match status" value="1"/>
</dbReference>
<keyword evidence="3" id="KW-0645">Protease</keyword>
<evidence type="ECO:0000259" key="4">
    <source>
        <dbReference type="Pfam" id="PF10502"/>
    </source>
</evidence>
<dbReference type="SUPFAM" id="SSF51306">
    <property type="entry name" value="LexA/Signal peptidase"/>
    <property type="match status" value="1"/>
</dbReference>
<dbReference type="Gene3D" id="2.10.109.10">
    <property type="entry name" value="Umud Fragment, subunit A"/>
    <property type="match status" value="1"/>
</dbReference>
<gene>
    <name evidence="5" type="primary">lepB</name>
    <name evidence="5" type="ORF">RM531_08820</name>
</gene>
<evidence type="ECO:0000313" key="5">
    <source>
        <dbReference type="EMBL" id="MDT0618580.1"/>
    </source>
</evidence>
<comment type="similarity">
    <text evidence="1 3">Belongs to the peptidase S26 family.</text>
</comment>
<feature type="transmembrane region" description="Helical" evidence="3">
    <location>
        <begin position="17"/>
        <end position="38"/>
    </location>
</feature>
<comment type="subcellular location">
    <subcellularLocation>
        <location evidence="3">Membrane</location>
        <topology evidence="3">Multi-pass membrane protein</topology>
    </subcellularLocation>
</comment>
<organism evidence="5 6">
    <name type="scientific">Spectribacter acetivorans</name>
    <dbReference type="NCBI Taxonomy" id="3075603"/>
    <lineage>
        <taxon>Bacteria</taxon>
        <taxon>Pseudomonadati</taxon>
        <taxon>Pseudomonadota</taxon>
        <taxon>Gammaproteobacteria</taxon>
        <taxon>Salinisphaerales</taxon>
        <taxon>Salinisphaeraceae</taxon>
        <taxon>Spectribacter</taxon>
    </lineage>
</organism>
<comment type="caution">
    <text evidence="3">Lacks conserved residue(s) required for the propagation of feature annotation.</text>
</comment>
<dbReference type="PANTHER" id="PTHR43390">
    <property type="entry name" value="SIGNAL PEPTIDASE I"/>
    <property type="match status" value="1"/>
</dbReference>
<comment type="caution">
    <text evidence="5">The sequence shown here is derived from an EMBL/GenBank/DDBJ whole genome shotgun (WGS) entry which is preliminary data.</text>
</comment>
<evidence type="ECO:0000256" key="3">
    <source>
        <dbReference type="RuleBase" id="RU362042"/>
    </source>
</evidence>
<dbReference type="EMBL" id="JAVRHY010000006">
    <property type="protein sequence ID" value="MDT0618580.1"/>
    <property type="molecule type" value="Genomic_DNA"/>
</dbReference>
<reference evidence="5 6" key="1">
    <citation type="submission" date="2023-09" db="EMBL/GenBank/DDBJ databases">
        <authorList>
            <person name="Rey-Velasco X."/>
        </authorList>
    </citation>
    <scope>NUCLEOTIDE SEQUENCE [LARGE SCALE GENOMIC DNA]</scope>
    <source>
        <strain evidence="5 6">P385</strain>
    </source>
</reference>
<keyword evidence="3" id="KW-0812">Transmembrane</keyword>
<dbReference type="Proteomes" id="UP001259982">
    <property type="component" value="Unassembled WGS sequence"/>
</dbReference>
<dbReference type="CDD" id="cd06530">
    <property type="entry name" value="S26_SPase_I"/>
    <property type="match status" value="1"/>
</dbReference>
<dbReference type="InterPro" id="IPR036286">
    <property type="entry name" value="LexA/Signal_pep-like_sf"/>
</dbReference>
<protein>
    <recommendedName>
        <fullName evidence="2 3">Signal peptidase I</fullName>
        <ecNumber evidence="3">3.4.21.89</ecNumber>
    </recommendedName>
</protein>
<keyword evidence="3 5" id="KW-0378">Hydrolase</keyword>
<comment type="catalytic activity">
    <reaction evidence="3">
        <text>Cleavage of hydrophobic, N-terminal signal or leader sequences from secreted and periplasmic proteins.</text>
        <dbReference type="EC" id="3.4.21.89"/>
    </reaction>
</comment>
<sequence length="180" mass="20126">MSATADQISHRSMWRNLYIGLVKTLITLFILLPALYFARENFTLGFEMQKGGHSVPHTVFLIHKESYPFRADQYIAFKTKGLVDPFVDGLTMIKIVAGVPGDKVRVTADGVFVNQAKVADITVDTIGEKTGNPVSIKTIDTRIPPGHYFVLGTHPKSYDSRFWGLVKPDQLIGRAYGLWK</sequence>
<feature type="domain" description="Peptidase S26" evidence="4">
    <location>
        <begin position="68"/>
        <end position="176"/>
    </location>
</feature>
<evidence type="ECO:0000313" key="6">
    <source>
        <dbReference type="Proteomes" id="UP001259982"/>
    </source>
</evidence>
<name>A0ABU3B7X4_9GAMM</name>
<dbReference type="Pfam" id="PF10502">
    <property type="entry name" value="Peptidase_S26"/>
    <property type="match status" value="1"/>
</dbReference>
<dbReference type="EC" id="3.4.21.89" evidence="3"/>
<proteinExistence type="inferred from homology"/>
<dbReference type="RefSeq" id="WP_311658723.1">
    <property type="nucleotide sequence ID" value="NZ_JAVRHY010000006.1"/>
</dbReference>
<dbReference type="GO" id="GO:0009003">
    <property type="term" value="F:signal peptidase activity"/>
    <property type="evidence" value="ECO:0007669"/>
    <property type="project" value="UniProtKB-EC"/>
</dbReference>
<evidence type="ECO:0000256" key="2">
    <source>
        <dbReference type="ARBA" id="ARBA00019232"/>
    </source>
</evidence>
<keyword evidence="3" id="KW-1133">Transmembrane helix</keyword>
<keyword evidence="6" id="KW-1185">Reference proteome</keyword>
<accession>A0ABU3B7X4</accession>
<keyword evidence="3" id="KW-0472">Membrane</keyword>
<evidence type="ECO:0000256" key="1">
    <source>
        <dbReference type="ARBA" id="ARBA00009370"/>
    </source>
</evidence>